<gene>
    <name evidence="8" type="ORF">FVB32_02515</name>
</gene>
<evidence type="ECO:0000259" key="6">
    <source>
        <dbReference type="Pfam" id="PF07980"/>
    </source>
</evidence>
<dbReference type="AlphaFoldDB" id="A0A5C8V5Z7"/>
<evidence type="ECO:0000256" key="3">
    <source>
        <dbReference type="ARBA" id="ARBA00022729"/>
    </source>
</evidence>
<dbReference type="InterPro" id="IPR012944">
    <property type="entry name" value="SusD_RagB_dom"/>
</dbReference>
<dbReference type="InterPro" id="IPR033985">
    <property type="entry name" value="SusD-like_N"/>
</dbReference>
<dbReference type="Pfam" id="PF14322">
    <property type="entry name" value="SusD-like_3"/>
    <property type="match status" value="1"/>
</dbReference>
<comment type="similarity">
    <text evidence="2">Belongs to the SusD family.</text>
</comment>
<evidence type="ECO:0000259" key="7">
    <source>
        <dbReference type="Pfam" id="PF14322"/>
    </source>
</evidence>
<evidence type="ECO:0000256" key="5">
    <source>
        <dbReference type="ARBA" id="ARBA00023237"/>
    </source>
</evidence>
<protein>
    <submittedName>
        <fullName evidence="8">RagB/SusD family nutrient uptake outer membrane protein</fullName>
    </submittedName>
</protein>
<organism evidence="8 9">
    <name type="scientific">Flagellimonas hymeniacidonis</name>
    <dbReference type="NCBI Taxonomy" id="2603628"/>
    <lineage>
        <taxon>Bacteria</taxon>
        <taxon>Pseudomonadati</taxon>
        <taxon>Bacteroidota</taxon>
        <taxon>Flavobacteriia</taxon>
        <taxon>Flavobacteriales</taxon>
        <taxon>Flavobacteriaceae</taxon>
        <taxon>Flagellimonas</taxon>
    </lineage>
</organism>
<name>A0A5C8V5Z7_9FLAO</name>
<keyword evidence="3" id="KW-0732">Signal</keyword>
<dbReference type="GO" id="GO:0009279">
    <property type="term" value="C:cell outer membrane"/>
    <property type="evidence" value="ECO:0007669"/>
    <property type="project" value="UniProtKB-SubCell"/>
</dbReference>
<evidence type="ECO:0000313" key="9">
    <source>
        <dbReference type="Proteomes" id="UP000321456"/>
    </source>
</evidence>
<dbReference type="SUPFAM" id="SSF48452">
    <property type="entry name" value="TPR-like"/>
    <property type="match status" value="1"/>
</dbReference>
<comment type="subcellular location">
    <subcellularLocation>
        <location evidence="1">Cell outer membrane</location>
    </subcellularLocation>
</comment>
<sequence length="603" mass="68655">MYHSKKIEMKNLKNIFCLASLMLLLTISCDSELELVPQDELSEATIFSTYNNVRTYSWSFYEFFNTFPRSTTWAATLDLDGDLMQNGGSSVSRPYIAQNIDIPANSSGTIYGNSYANIRRVNIMLGNIDESEMEEDDIAHWRGVGLFFRAHEFFNLLRTYGGVTWLENEITDADTDILNAPRDSRDLVANNILRDLLEAIATIKEEGDGPNTVNSDVARALLARFALFEGTWRKYHGLGDQDKFLNAAIQASSELIDKYPSIHPSYDRVFNSIDLAGIEGILLYKHYVIDELTHTVSTNTRSTNNKYDITRKGINKFLTKNGLPVANPTNTQFQGDQDFYAEFRDRDDRLLLMSPPPYRVNGDGTQNWTPTGNPADEEYFPILAAITGGFPYKELPDRNWSKRVTGEVPNFDRLVPTQTGNGYRFWKIWNDHNDAVSSRDLNDDPIFRMGEILLIYAEAKFEAGDFDQATADLTINQLRQRGGVAAMTIASITADFDPTRDPDVDPVLFEIRRERAVEMMGEGVRRDDLRRWKKMDYATEVKLGRWIRQSDYTQTIPIQNNAAEGYVQLIPIAPPAFPDYYYLFPLPADQLVLNPNLEQNPGW</sequence>
<evidence type="ECO:0000256" key="4">
    <source>
        <dbReference type="ARBA" id="ARBA00023136"/>
    </source>
</evidence>
<dbReference type="Gene3D" id="1.25.40.390">
    <property type="match status" value="1"/>
</dbReference>
<keyword evidence="4" id="KW-0472">Membrane</keyword>
<reference evidence="8 9" key="1">
    <citation type="submission" date="2019-08" db="EMBL/GenBank/DDBJ databases">
        <title>Professor.</title>
        <authorList>
            <person name="Park J.S."/>
        </authorList>
    </citation>
    <scope>NUCLEOTIDE SEQUENCE [LARGE SCALE GENOMIC DNA]</scope>
    <source>
        <strain evidence="8 9">176CP5-101</strain>
    </source>
</reference>
<feature type="domain" description="RagB/SusD" evidence="6">
    <location>
        <begin position="298"/>
        <end position="603"/>
    </location>
</feature>
<evidence type="ECO:0000256" key="2">
    <source>
        <dbReference type="ARBA" id="ARBA00006275"/>
    </source>
</evidence>
<dbReference type="Proteomes" id="UP000321456">
    <property type="component" value="Unassembled WGS sequence"/>
</dbReference>
<feature type="domain" description="SusD-like N-terminal" evidence="7">
    <location>
        <begin position="96"/>
        <end position="227"/>
    </location>
</feature>
<dbReference type="InterPro" id="IPR011990">
    <property type="entry name" value="TPR-like_helical_dom_sf"/>
</dbReference>
<dbReference type="EMBL" id="VRUR01000001">
    <property type="protein sequence ID" value="TXN37181.1"/>
    <property type="molecule type" value="Genomic_DNA"/>
</dbReference>
<comment type="caution">
    <text evidence="8">The sequence shown here is derived from an EMBL/GenBank/DDBJ whole genome shotgun (WGS) entry which is preliminary data.</text>
</comment>
<evidence type="ECO:0000313" key="8">
    <source>
        <dbReference type="EMBL" id="TXN37181.1"/>
    </source>
</evidence>
<keyword evidence="9" id="KW-1185">Reference proteome</keyword>
<evidence type="ECO:0000256" key="1">
    <source>
        <dbReference type="ARBA" id="ARBA00004442"/>
    </source>
</evidence>
<dbReference type="Pfam" id="PF07980">
    <property type="entry name" value="SusD_RagB"/>
    <property type="match status" value="1"/>
</dbReference>
<accession>A0A5C8V5Z7</accession>
<keyword evidence="5" id="KW-0998">Cell outer membrane</keyword>
<proteinExistence type="inferred from homology"/>
<dbReference type="PROSITE" id="PS51257">
    <property type="entry name" value="PROKAR_LIPOPROTEIN"/>
    <property type="match status" value="1"/>
</dbReference>